<evidence type="ECO:0000313" key="4">
    <source>
        <dbReference type="Proteomes" id="UP001178508"/>
    </source>
</evidence>
<proteinExistence type="predicted"/>
<feature type="compositionally biased region" description="Low complexity" evidence="1">
    <location>
        <begin position="108"/>
        <end position="117"/>
    </location>
</feature>
<accession>A0AAV1FJM8</accession>
<dbReference type="AlphaFoldDB" id="A0AAV1FJM8"/>
<evidence type="ECO:0000256" key="2">
    <source>
        <dbReference type="SAM" id="SignalP"/>
    </source>
</evidence>
<feature type="region of interest" description="Disordered" evidence="1">
    <location>
        <begin position="170"/>
        <end position="262"/>
    </location>
</feature>
<reference evidence="3" key="1">
    <citation type="submission" date="2023-08" db="EMBL/GenBank/DDBJ databases">
        <authorList>
            <person name="Alioto T."/>
            <person name="Alioto T."/>
            <person name="Gomez Garrido J."/>
        </authorList>
    </citation>
    <scope>NUCLEOTIDE SEQUENCE</scope>
</reference>
<feature type="compositionally biased region" description="Basic and acidic residues" evidence="1">
    <location>
        <begin position="57"/>
        <end position="76"/>
    </location>
</feature>
<feature type="compositionally biased region" description="Polar residues" evidence="1">
    <location>
        <begin position="170"/>
        <end position="180"/>
    </location>
</feature>
<feature type="chain" id="PRO_5043931404" evidence="2">
    <location>
        <begin position="18"/>
        <end position="262"/>
    </location>
</feature>
<dbReference type="EMBL" id="OY660871">
    <property type="protein sequence ID" value="CAJ1061671.1"/>
    <property type="molecule type" value="Genomic_DNA"/>
</dbReference>
<feature type="signal peptide" evidence="2">
    <location>
        <begin position="1"/>
        <end position="17"/>
    </location>
</feature>
<organism evidence="3 4">
    <name type="scientific">Xyrichtys novacula</name>
    <name type="common">Pearly razorfish</name>
    <name type="synonym">Hemipteronotus novacula</name>
    <dbReference type="NCBI Taxonomy" id="13765"/>
    <lineage>
        <taxon>Eukaryota</taxon>
        <taxon>Metazoa</taxon>
        <taxon>Chordata</taxon>
        <taxon>Craniata</taxon>
        <taxon>Vertebrata</taxon>
        <taxon>Euteleostomi</taxon>
        <taxon>Actinopterygii</taxon>
        <taxon>Neopterygii</taxon>
        <taxon>Teleostei</taxon>
        <taxon>Neoteleostei</taxon>
        <taxon>Acanthomorphata</taxon>
        <taxon>Eupercaria</taxon>
        <taxon>Labriformes</taxon>
        <taxon>Labridae</taxon>
        <taxon>Xyrichtys</taxon>
    </lineage>
</organism>
<keyword evidence="2" id="KW-0732">Signal</keyword>
<protein>
    <submittedName>
        <fullName evidence="3">Uncharacterized protein LOC117822641</fullName>
    </submittedName>
</protein>
<feature type="region of interest" description="Disordered" evidence="1">
    <location>
        <begin position="53"/>
        <end position="143"/>
    </location>
</feature>
<name>A0AAV1FJM8_XYRNO</name>
<keyword evidence="4" id="KW-1185">Reference proteome</keyword>
<gene>
    <name evidence="3" type="ORF">XNOV1_A036606</name>
</gene>
<feature type="compositionally biased region" description="Basic and acidic residues" evidence="1">
    <location>
        <begin position="130"/>
        <end position="143"/>
    </location>
</feature>
<evidence type="ECO:0000256" key="1">
    <source>
        <dbReference type="SAM" id="MobiDB-lite"/>
    </source>
</evidence>
<dbReference type="Proteomes" id="UP001178508">
    <property type="component" value="Chromosome 8"/>
</dbReference>
<sequence>MKILVCIFLPVAALVSTAPIRVRRENVLSFLENAHDTTTARTIHATSSAAIKITPTDPEKEQVSADNSEAKSRERFGTNGYADSVKDPDSHEAMNPAVMEKGPSQRRTGGTNTNNTGLKDVSSRPVQDLGSREHPGPAEAHRASVEQIDLNSQEGLTVGARDLVNLSGEQVNDGVSQGTNLRRWAPSPRVNGLNSLSAPGRRREVQDPDSLEENNGRPAPAGNRGNTDYDETKEVISSEVNPVASPGNIPSGLSIPAKSKAS</sequence>
<evidence type="ECO:0000313" key="3">
    <source>
        <dbReference type="EMBL" id="CAJ1061671.1"/>
    </source>
</evidence>